<keyword evidence="6" id="KW-0805">Transcription regulation</keyword>
<evidence type="ECO:0000256" key="7">
    <source>
        <dbReference type="ARBA" id="ARBA00023136"/>
    </source>
</evidence>
<evidence type="ECO:0000256" key="5">
    <source>
        <dbReference type="ARBA" id="ARBA00022989"/>
    </source>
</evidence>
<evidence type="ECO:0000256" key="11">
    <source>
        <dbReference type="SAM" id="Phobius"/>
    </source>
</evidence>
<comment type="subcellular location">
    <subcellularLocation>
        <location evidence="2">Cell membrane</location>
    </subcellularLocation>
    <subcellularLocation>
        <location evidence="1">Membrane</location>
        <topology evidence="1">Single-pass membrane protein</topology>
    </subcellularLocation>
</comment>
<keyword evidence="7 11" id="KW-0472">Membrane</keyword>
<reference evidence="14" key="1">
    <citation type="submission" date="2020-11" db="EMBL/GenBank/DDBJ databases">
        <title>Nocardioides sp. nov., isolated from Soil of Cynanchum wilfordii Hemsley rhizosphere.</title>
        <authorList>
            <person name="Lee J.-S."/>
            <person name="Suh M.K."/>
            <person name="Kim J.-S."/>
        </authorList>
    </citation>
    <scope>NUCLEOTIDE SEQUENCE</scope>
    <source>
        <strain evidence="14">KCTC 19275</strain>
    </source>
</reference>
<evidence type="ECO:0000313" key="14">
    <source>
        <dbReference type="EMBL" id="MBF4761853.1"/>
    </source>
</evidence>
<evidence type="ECO:0000256" key="4">
    <source>
        <dbReference type="ARBA" id="ARBA00022692"/>
    </source>
</evidence>
<feature type="domain" description="Anti-sigma-K factor RskA N-terminal" evidence="13">
    <location>
        <begin position="7"/>
        <end position="46"/>
    </location>
</feature>
<organism evidence="14 15">
    <name type="scientific">Nocardioides islandensis</name>
    <dbReference type="NCBI Taxonomy" id="433663"/>
    <lineage>
        <taxon>Bacteria</taxon>
        <taxon>Bacillati</taxon>
        <taxon>Actinomycetota</taxon>
        <taxon>Actinomycetes</taxon>
        <taxon>Propionibacteriales</taxon>
        <taxon>Nocardioidaceae</taxon>
        <taxon>Nocardioides</taxon>
    </lineage>
</organism>
<name>A0A930V8I1_9ACTN</name>
<keyword evidence="15" id="KW-1185">Reference proteome</keyword>
<evidence type="ECO:0000256" key="10">
    <source>
        <dbReference type="ARBA" id="ARBA00030803"/>
    </source>
</evidence>
<keyword evidence="8" id="KW-0804">Transcription</keyword>
<dbReference type="PANTHER" id="PTHR37461:SF1">
    <property type="entry name" value="ANTI-SIGMA-K FACTOR RSKA"/>
    <property type="match status" value="1"/>
</dbReference>
<dbReference type="InterPro" id="IPR053877">
    <property type="entry name" value="RskA_N"/>
</dbReference>
<sequence>MSDIHALSGAYAVDAVDDLERAGFERHLATCPDCQAEVASVREATAALADDVQTAPPPELRAQVLAGISRVRPLPPVVEDRSAPREEAPVARRRWFPALVAAVVLGIIGVGATVWQPWRDDTSTTLSATDRVLRAPDAQRFSQTLDNGAKATVVRSASEHKAVLVTEDMPAAPDGKVYQLWLQSPADEMVSAGLMPADRTTVLLSGDSDDAIGAGISLEPAGGSEQPTDVVALIDFGAA</sequence>
<dbReference type="GO" id="GO:0006417">
    <property type="term" value="P:regulation of translation"/>
    <property type="evidence" value="ECO:0007669"/>
    <property type="project" value="TreeGrafter"/>
</dbReference>
<evidence type="ECO:0000256" key="1">
    <source>
        <dbReference type="ARBA" id="ARBA00004167"/>
    </source>
</evidence>
<dbReference type="GO" id="GO:0005886">
    <property type="term" value="C:plasma membrane"/>
    <property type="evidence" value="ECO:0007669"/>
    <property type="project" value="UniProtKB-SubCell"/>
</dbReference>
<comment type="caution">
    <text evidence="14">The sequence shown here is derived from an EMBL/GenBank/DDBJ whole genome shotgun (WGS) entry which is preliminary data.</text>
</comment>
<evidence type="ECO:0000259" key="13">
    <source>
        <dbReference type="Pfam" id="PF22618"/>
    </source>
</evidence>
<evidence type="ECO:0000259" key="12">
    <source>
        <dbReference type="Pfam" id="PF10099"/>
    </source>
</evidence>
<accession>A0A930V8I1</accession>
<keyword evidence="3" id="KW-1003">Cell membrane</keyword>
<keyword evidence="5 11" id="KW-1133">Transmembrane helix</keyword>
<dbReference type="Pfam" id="PF22618">
    <property type="entry name" value="RskA_N"/>
    <property type="match status" value="1"/>
</dbReference>
<evidence type="ECO:0000313" key="15">
    <source>
        <dbReference type="Proteomes" id="UP000640489"/>
    </source>
</evidence>
<gene>
    <name evidence="14" type="ORF">ISU07_01830</name>
</gene>
<proteinExistence type="predicted"/>
<evidence type="ECO:0000256" key="2">
    <source>
        <dbReference type="ARBA" id="ARBA00004236"/>
    </source>
</evidence>
<dbReference type="RefSeq" id="WP_194705037.1">
    <property type="nucleotide sequence ID" value="NZ_JADKPN010000001.1"/>
</dbReference>
<dbReference type="InterPro" id="IPR018764">
    <property type="entry name" value="RskA_C"/>
</dbReference>
<dbReference type="Pfam" id="PF10099">
    <property type="entry name" value="RskA_C"/>
    <property type="match status" value="1"/>
</dbReference>
<dbReference type="GO" id="GO:0016989">
    <property type="term" value="F:sigma factor antagonist activity"/>
    <property type="evidence" value="ECO:0007669"/>
    <property type="project" value="TreeGrafter"/>
</dbReference>
<evidence type="ECO:0000256" key="3">
    <source>
        <dbReference type="ARBA" id="ARBA00022475"/>
    </source>
</evidence>
<dbReference type="AlphaFoldDB" id="A0A930V8I1"/>
<evidence type="ECO:0000256" key="6">
    <source>
        <dbReference type="ARBA" id="ARBA00023015"/>
    </source>
</evidence>
<evidence type="ECO:0000256" key="8">
    <source>
        <dbReference type="ARBA" id="ARBA00023163"/>
    </source>
</evidence>
<dbReference type="Gene3D" id="1.10.10.1320">
    <property type="entry name" value="Anti-sigma factor, zinc-finger domain"/>
    <property type="match status" value="1"/>
</dbReference>
<feature type="transmembrane region" description="Helical" evidence="11">
    <location>
        <begin position="95"/>
        <end position="115"/>
    </location>
</feature>
<dbReference type="PANTHER" id="PTHR37461">
    <property type="entry name" value="ANTI-SIGMA-K FACTOR RSKA"/>
    <property type="match status" value="1"/>
</dbReference>
<feature type="domain" description="Anti-sigma K factor RskA C-terminal" evidence="12">
    <location>
        <begin position="98"/>
        <end position="228"/>
    </location>
</feature>
<dbReference type="InterPro" id="IPR051474">
    <property type="entry name" value="Anti-sigma-K/W_factor"/>
</dbReference>
<dbReference type="InterPro" id="IPR041916">
    <property type="entry name" value="Anti_sigma_zinc_sf"/>
</dbReference>
<evidence type="ECO:0000256" key="9">
    <source>
        <dbReference type="ARBA" id="ARBA00029829"/>
    </source>
</evidence>
<dbReference type="Proteomes" id="UP000640489">
    <property type="component" value="Unassembled WGS sequence"/>
</dbReference>
<keyword evidence="4 11" id="KW-0812">Transmembrane</keyword>
<dbReference type="EMBL" id="JADKPN010000001">
    <property type="protein sequence ID" value="MBF4761853.1"/>
    <property type="molecule type" value="Genomic_DNA"/>
</dbReference>
<protein>
    <recommendedName>
        <fullName evidence="10">Regulator of SigK</fullName>
    </recommendedName>
    <alternativeName>
        <fullName evidence="9">Sigma-K anti-sigma factor RskA</fullName>
    </alternativeName>
</protein>